<dbReference type="InterPro" id="IPR042244">
    <property type="entry name" value="HypD_2_sf"/>
</dbReference>
<dbReference type="GO" id="GO:0005506">
    <property type="term" value="F:iron ion binding"/>
    <property type="evidence" value="ECO:0007669"/>
    <property type="project" value="TreeGrafter"/>
</dbReference>
<dbReference type="PANTHER" id="PTHR30149">
    <property type="entry name" value="HYDROGENASE PROTEIN ASSEMBLY PROTEIN HYPD"/>
    <property type="match status" value="1"/>
</dbReference>
<evidence type="ECO:0000256" key="5">
    <source>
        <dbReference type="SAM" id="MobiDB-lite"/>
    </source>
</evidence>
<reference evidence="6 7" key="1">
    <citation type="submission" date="2019-10" db="EMBL/GenBank/DDBJ databases">
        <title>Cognatihalovulum marinum gen. nov. sp. nov., a new member of the family Rhodobacteraceae isolated from deep seawater of the Northwest Indian Ocean.</title>
        <authorList>
            <person name="Ruan C."/>
            <person name="Wang J."/>
            <person name="Zheng X."/>
            <person name="Song L."/>
            <person name="Zhu Y."/>
            <person name="Huang Y."/>
            <person name="Lu Z."/>
            <person name="Du W."/>
            <person name="Huang L."/>
            <person name="Dai X."/>
        </authorList>
    </citation>
    <scope>NUCLEOTIDE SEQUENCE [LARGE SCALE GENOMIC DNA]</scope>
    <source>
        <strain evidence="6 7">2CG4</strain>
    </source>
</reference>
<name>A0A6L5Z5E1_9RHOB</name>
<dbReference type="Gene3D" id="6.10.20.100">
    <property type="match status" value="1"/>
</dbReference>
<dbReference type="PIRSF" id="PIRSF005622">
    <property type="entry name" value="Hydrgn_mat_hypD"/>
    <property type="match status" value="1"/>
</dbReference>
<dbReference type="GO" id="GO:0070025">
    <property type="term" value="F:carbon monoxide binding"/>
    <property type="evidence" value="ECO:0007669"/>
    <property type="project" value="TreeGrafter"/>
</dbReference>
<comment type="similarity">
    <text evidence="1 4">Belongs to the HypD family.</text>
</comment>
<evidence type="ECO:0000256" key="3">
    <source>
        <dbReference type="ARBA" id="ARBA00023004"/>
    </source>
</evidence>
<keyword evidence="7" id="KW-1185">Reference proteome</keyword>
<dbReference type="InterPro" id="IPR002780">
    <property type="entry name" value="Hyd_form_HypD"/>
</dbReference>
<dbReference type="PANTHER" id="PTHR30149:SF0">
    <property type="entry name" value="HYDROGENASE MATURATION FACTOR HYPD"/>
    <property type="match status" value="1"/>
</dbReference>
<dbReference type="NCBIfam" id="TIGR00075">
    <property type="entry name" value="hypD"/>
    <property type="match status" value="1"/>
</dbReference>
<evidence type="ECO:0000313" key="7">
    <source>
        <dbReference type="Proteomes" id="UP000474957"/>
    </source>
</evidence>
<comment type="caution">
    <text evidence="6">The sequence shown here is derived from an EMBL/GenBank/DDBJ whole genome shotgun (WGS) entry which is preliminary data.</text>
</comment>
<feature type="region of interest" description="Disordered" evidence="5">
    <location>
        <begin position="371"/>
        <end position="391"/>
    </location>
</feature>
<dbReference type="RefSeq" id="WP_154448223.1">
    <property type="nucleotide sequence ID" value="NZ_WIND01000017.1"/>
</dbReference>
<accession>A0A6L5Z5E1</accession>
<dbReference type="Pfam" id="PF01924">
    <property type="entry name" value="HypD"/>
    <property type="match status" value="1"/>
</dbReference>
<gene>
    <name evidence="6" type="primary">hypD</name>
    <name evidence="6" type="ORF">GE300_16860</name>
</gene>
<proteinExistence type="inferred from homology"/>
<evidence type="ECO:0000313" key="6">
    <source>
        <dbReference type="EMBL" id="MSU91254.1"/>
    </source>
</evidence>
<keyword evidence="2" id="KW-0479">Metal-binding</keyword>
<dbReference type="GO" id="GO:0051539">
    <property type="term" value="F:4 iron, 4 sulfur cluster binding"/>
    <property type="evidence" value="ECO:0007669"/>
    <property type="project" value="TreeGrafter"/>
</dbReference>
<feature type="compositionally biased region" description="Basic and acidic residues" evidence="5">
    <location>
        <begin position="372"/>
        <end position="383"/>
    </location>
</feature>
<sequence>MKYADEFRDPALAKKVLARIDETLARMPMPEGRPLHVMEVCGGHTHSIFRYGLQKLVPDSIEFVHGPGCPVCVLPMGRVDDCVTLAEHPGVIFTTFGDAMRVPGSRGSLLDAKARGADVRMVYSPLDALELARGNPDREVVFFALGFETTMPSTALTLLQAADEGIGNFSMLCQHITIIPTLKALLSDPHCLIDGFIGPGHVSMVIGNAGYRFIPERHGKPFVVAGFEPLDLLQSLWMVLAQLAGGRAAVENQYARVVPEDGNPAALRAIAEVYEDRESCDWRGLGAIDRSGVRIRAAYADLDAERRFGLVPADVADPEICQCGEVVRGRLKPFQCRAFGRECTPATPLGALMVSSEGACAAYHQYGATDGATDRGASDRSATDRGAPARG</sequence>
<evidence type="ECO:0000256" key="4">
    <source>
        <dbReference type="PIRNR" id="PIRNR005622"/>
    </source>
</evidence>
<keyword evidence="3" id="KW-0408">Iron</keyword>
<dbReference type="Gene3D" id="3.40.50.11750">
    <property type="entry name" value="HypD, alpha/beta domain 1"/>
    <property type="match status" value="2"/>
</dbReference>
<dbReference type="GO" id="GO:0051604">
    <property type="term" value="P:protein maturation"/>
    <property type="evidence" value="ECO:0007669"/>
    <property type="project" value="TreeGrafter"/>
</dbReference>
<evidence type="ECO:0000256" key="1">
    <source>
        <dbReference type="ARBA" id="ARBA00007888"/>
    </source>
</evidence>
<protein>
    <recommendedName>
        <fullName evidence="4">Hydrogenase maturation factor</fullName>
    </recommendedName>
</protein>
<evidence type="ECO:0000256" key="2">
    <source>
        <dbReference type="ARBA" id="ARBA00022723"/>
    </source>
</evidence>
<dbReference type="EMBL" id="WIND01000017">
    <property type="protein sequence ID" value="MSU91254.1"/>
    <property type="molecule type" value="Genomic_DNA"/>
</dbReference>
<dbReference type="AlphaFoldDB" id="A0A6L5Z5E1"/>
<dbReference type="InterPro" id="IPR042243">
    <property type="entry name" value="HypD_1"/>
</dbReference>
<dbReference type="Proteomes" id="UP000474957">
    <property type="component" value="Unassembled WGS sequence"/>
</dbReference>
<organism evidence="6 7">
    <name type="scientific">Halovulum marinum</name>
    <dbReference type="NCBI Taxonomy" id="2662447"/>
    <lineage>
        <taxon>Bacteria</taxon>
        <taxon>Pseudomonadati</taxon>
        <taxon>Pseudomonadota</taxon>
        <taxon>Alphaproteobacteria</taxon>
        <taxon>Rhodobacterales</taxon>
        <taxon>Paracoccaceae</taxon>
        <taxon>Halovulum</taxon>
    </lineage>
</organism>